<gene>
    <name evidence="2" type="ORF">F4Y42_02980</name>
</gene>
<dbReference type="EMBL" id="VXRG01000028">
    <property type="protein sequence ID" value="MXY92392.1"/>
    <property type="molecule type" value="Genomic_DNA"/>
</dbReference>
<sequence>MSRVRCPQKRCSFWLNGWCDADEIELDPVNLSCITFDEIEIVDVLADKGADTDKDEDEYEWLDEDSIFEEEMDESLYGVDDGDPELEDEEGDLQEEEDSWNL</sequence>
<proteinExistence type="predicted"/>
<feature type="region of interest" description="Disordered" evidence="1">
    <location>
        <begin position="73"/>
        <end position="102"/>
    </location>
</feature>
<evidence type="ECO:0000256" key="1">
    <source>
        <dbReference type="SAM" id="MobiDB-lite"/>
    </source>
</evidence>
<organism evidence="2">
    <name type="scientific">Caldilineaceae bacterium SB0664_bin_27</name>
    <dbReference type="NCBI Taxonomy" id="2605260"/>
    <lineage>
        <taxon>Bacteria</taxon>
        <taxon>Bacillati</taxon>
        <taxon>Chloroflexota</taxon>
        <taxon>Caldilineae</taxon>
        <taxon>Caldilineales</taxon>
        <taxon>Caldilineaceae</taxon>
    </lineage>
</organism>
<accession>A0A6B0YRI5</accession>
<reference evidence="2" key="1">
    <citation type="submission" date="2019-09" db="EMBL/GenBank/DDBJ databases">
        <title>Characterisation of the sponge microbiome using genome-centric metagenomics.</title>
        <authorList>
            <person name="Engelberts J.P."/>
            <person name="Robbins S.J."/>
            <person name="De Goeij J.M."/>
            <person name="Aranda M."/>
            <person name="Bell S.C."/>
            <person name="Webster N.S."/>
        </authorList>
    </citation>
    <scope>NUCLEOTIDE SEQUENCE</scope>
    <source>
        <strain evidence="2">SB0664_bin_27</strain>
    </source>
</reference>
<name>A0A6B0YRI5_9CHLR</name>
<dbReference type="AlphaFoldDB" id="A0A6B0YRI5"/>
<evidence type="ECO:0000313" key="2">
    <source>
        <dbReference type="EMBL" id="MXY92392.1"/>
    </source>
</evidence>
<comment type="caution">
    <text evidence="2">The sequence shown here is derived from an EMBL/GenBank/DDBJ whole genome shotgun (WGS) entry which is preliminary data.</text>
</comment>
<protein>
    <submittedName>
        <fullName evidence="2">Uncharacterized protein</fullName>
    </submittedName>
</protein>